<dbReference type="GeneID" id="94845195"/>
<feature type="compositionally biased region" description="Basic and acidic residues" evidence="2">
    <location>
        <begin position="593"/>
        <end position="615"/>
    </location>
</feature>
<name>A0A1J4JJZ3_9EUKA</name>
<evidence type="ECO:0000313" key="4">
    <source>
        <dbReference type="Proteomes" id="UP000179807"/>
    </source>
</evidence>
<evidence type="ECO:0000313" key="3">
    <source>
        <dbReference type="EMBL" id="OHS97877.1"/>
    </source>
</evidence>
<keyword evidence="1" id="KW-0175">Coiled coil</keyword>
<feature type="compositionally biased region" description="Low complexity" evidence="2">
    <location>
        <begin position="270"/>
        <end position="282"/>
    </location>
</feature>
<feature type="compositionally biased region" description="Low complexity" evidence="2">
    <location>
        <begin position="476"/>
        <end position="507"/>
    </location>
</feature>
<feature type="compositionally biased region" description="Basic and acidic residues" evidence="2">
    <location>
        <begin position="370"/>
        <end position="388"/>
    </location>
</feature>
<proteinExistence type="predicted"/>
<feature type="coiled-coil region" evidence="1">
    <location>
        <begin position="836"/>
        <end position="888"/>
    </location>
</feature>
<feature type="region of interest" description="Disordered" evidence="2">
    <location>
        <begin position="590"/>
        <end position="622"/>
    </location>
</feature>
<evidence type="ECO:0000256" key="1">
    <source>
        <dbReference type="SAM" id="Coils"/>
    </source>
</evidence>
<dbReference type="RefSeq" id="XP_068351014.1">
    <property type="nucleotide sequence ID" value="XM_068510491.1"/>
</dbReference>
<accession>A0A1J4JJZ3</accession>
<keyword evidence="4" id="KW-1185">Reference proteome</keyword>
<feature type="region of interest" description="Disordered" evidence="2">
    <location>
        <begin position="1"/>
        <end position="24"/>
    </location>
</feature>
<dbReference type="VEuPathDB" id="TrichDB:TRFO_35842"/>
<feature type="compositionally biased region" description="Low complexity" evidence="2">
    <location>
        <begin position="347"/>
        <end position="367"/>
    </location>
</feature>
<feature type="compositionally biased region" description="Polar residues" evidence="2">
    <location>
        <begin position="308"/>
        <end position="337"/>
    </location>
</feature>
<protein>
    <submittedName>
        <fullName evidence="3">Uncharacterized protein</fullName>
    </submittedName>
</protein>
<feature type="region of interest" description="Disordered" evidence="2">
    <location>
        <begin position="262"/>
        <end position="518"/>
    </location>
</feature>
<reference evidence="3" key="1">
    <citation type="submission" date="2016-10" db="EMBL/GenBank/DDBJ databases">
        <authorList>
            <person name="Benchimol M."/>
            <person name="Almeida L.G."/>
            <person name="Vasconcelos A.T."/>
            <person name="Perreira-Neves A."/>
            <person name="Rosa I.A."/>
            <person name="Tasca T."/>
            <person name="Bogo M.R."/>
            <person name="de Souza W."/>
        </authorList>
    </citation>
    <scope>NUCLEOTIDE SEQUENCE [LARGE SCALE GENOMIC DNA]</scope>
    <source>
        <strain evidence="3">K</strain>
    </source>
</reference>
<feature type="compositionally biased region" description="Polar residues" evidence="2">
    <location>
        <begin position="283"/>
        <end position="300"/>
    </location>
</feature>
<sequence>MNKRSKKRSSEINQNSPKKSQPFIPENPVLANFYTAISAFLNNISNEEPTASFNDAFIEIIKDTGRVLQHDPASLTAAALDAKWLKLSNQIQFVVQQINHRNQSSQILQRITAIKDTVVSVNNAVPIASAAKKEHHSLYLLIKKAVSQVEQSAEVNDEDRVAIQLRKFKNDLSHNYTKFFQLSSLDRASSINALQECRKNTDQILRILAGTNQVVILPIEFRNFTRFINELKVKSDIKRPSIPVRSKTPPARVQKQQIIIQRNNPNHQCTSTNASTTNNTSNMICVSSSTSKGPLQNGQKSPAGKSLKLNQSNLTKSSTVRSKTPPSRLTSTLSARSNAIRPKQKFSKNTNFSTTNSSIISATSNNSVQKTERSDKIERIDRNDDILSPRRTKLPRSDSLSKPLTKIPPSRSPRSSLLSTRTSNLKKNSINSISSPSKTHTPKKSSSSNHHATTSTSNHNISNTPTNISHINANRSNTNTDSSSVSNTNINISVNGSSGSNGGSESSNQKKNDATKTETSNLVSTVVNIHHIVPKSGNSSILSSTPSLQSIQSFDSETDQLVMAVTKAKAQAREKSPTLEKLQHELSGGDFLLSRDEPPTLKHKSLDDPLSKSFDKSSNGDPKETIEEIYEKFHEKLKKYDFLVSTHENIENFLSKCRKSSTKQSLLEFELSNFHECIASLYVSQNDDSNFLKFGHSLARLSKEIENSFDGKVQYETLPEFYSNVEKITSNLQSSNSDVQRTLENYQTNFSNCKKTLMKYVFKQSKKTDMKNFEHENFQLSQEIDRLSKELKNISNSHQKLQNSAKHESLERFVKNDELTDVDLEELNSFELLFLQEKLKSQLSSLVEEKEQEITEIKLHQEELYDKQVNLRKELQEIQQEVQDIYTTLSKSKKSITVEYHFQIINKEELQSILVELFRRESKILQTLSSFP</sequence>
<dbReference type="EMBL" id="MLAK01001089">
    <property type="protein sequence ID" value="OHS97877.1"/>
    <property type="molecule type" value="Genomic_DNA"/>
</dbReference>
<comment type="caution">
    <text evidence="3">The sequence shown here is derived from an EMBL/GenBank/DDBJ whole genome shotgun (WGS) entry which is preliminary data.</text>
</comment>
<evidence type="ECO:0000256" key="2">
    <source>
        <dbReference type="SAM" id="MobiDB-lite"/>
    </source>
</evidence>
<feature type="coiled-coil region" evidence="1">
    <location>
        <begin position="770"/>
        <end position="804"/>
    </location>
</feature>
<dbReference type="AlphaFoldDB" id="A0A1J4JJZ3"/>
<gene>
    <name evidence="3" type="ORF">TRFO_35842</name>
</gene>
<dbReference type="Proteomes" id="UP000179807">
    <property type="component" value="Unassembled WGS sequence"/>
</dbReference>
<feature type="compositionally biased region" description="Low complexity" evidence="2">
    <location>
        <begin position="405"/>
        <end position="469"/>
    </location>
</feature>
<organism evidence="3 4">
    <name type="scientific">Tritrichomonas foetus</name>
    <dbReference type="NCBI Taxonomy" id="1144522"/>
    <lineage>
        <taxon>Eukaryota</taxon>
        <taxon>Metamonada</taxon>
        <taxon>Parabasalia</taxon>
        <taxon>Tritrichomonadida</taxon>
        <taxon>Tritrichomonadidae</taxon>
        <taxon>Tritrichomonas</taxon>
    </lineage>
</organism>